<gene>
    <name evidence="2" type="ORF">CDEST_09404</name>
</gene>
<dbReference type="EMBL" id="CP137310">
    <property type="protein sequence ID" value="WQF84390.1"/>
    <property type="molecule type" value="Genomic_DNA"/>
</dbReference>
<feature type="chain" id="PRO_5043533822" evidence="1">
    <location>
        <begin position="23"/>
        <end position="61"/>
    </location>
</feature>
<feature type="signal peptide" evidence="1">
    <location>
        <begin position="1"/>
        <end position="22"/>
    </location>
</feature>
<keyword evidence="1" id="KW-0732">Signal</keyword>
<proteinExistence type="predicted"/>
<accession>A0AAX4IN36</accession>
<keyword evidence="3" id="KW-1185">Reference proteome</keyword>
<name>A0AAX4IN36_9PEZI</name>
<dbReference type="KEGG" id="cdet:87945907"/>
<reference evidence="3" key="1">
    <citation type="journal article" date="2023" name="bioRxiv">
        <title>Complete genome of the Medicago anthracnose fungus, Colletotrichum destructivum, reveals a mini-chromosome-like region within a core chromosome.</title>
        <authorList>
            <person name="Lapalu N."/>
            <person name="Simon A."/>
            <person name="Lu A."/>
            <person name="Plaumann P.-L."/>
            <person name="Amselem J."/>
            <person name="Pigne S."/>
            <person name="Auger A."/>
            <person name="Koch C."/>
            <person name="Dallery J.-F."/>
            <person name="O'Connell R.J."/>
        </authorList>
    </citation>
    <scope>NUCLEOTIDE SEQUENCE [LARGE SCALE GENOMIC DNA]</scope>
    <source>
        <strain evidence="3">CBS 520.97</strain>
    </source>
</reference>
<evidence type="ECO:0000313" key="3">
    <source>
        <dbReference type="Proteomes" id="UP001322277"/>
    </source>
</evidence>
<evidence type="ECO:0000313" key="2">
    <source>
        <dbReference type="EMBL" id="WQF84390.1"/>
    </source>
</evidence>
<protein>
    <submittedName>
        <fullName evidence="2">Uncharacterized protein</fullName>
    </submittedName>
</protein>
<sequence>MWFSTASSVLLAVAALTTGASAACGPRDGLCKPPLDVRCQTGNNPDGSPTFGCCDNFQCTP</sequence>
<dbReference type="Proteomes" id="UP001322277">
    <property type="component" value="Chromosome 6"/>
</dbReference>
<organism evidence="2 3">
    <name type="scientific">Colletotrichum destructivum</name>
    <dbReference type="NCBI Taxonomy" id="34406"/>
    <lineage>
        <taxon>Eukaryota</taxon>
        <taxon>Fungi</taxon>
        <taxon>Dikarya</taxon>
        <taxon>Ascomycota</taxon>
        <taxon>Pezizomycotina</taxon>
        <taxon>Sordariomycetes</taxon>
        <taxon>Hypocreomycetidae</taxon>
        <taxon>Glomerellales</taxon>
        <taxon>Glomerellaceae</taxon>
        <taxon>Colletotrichum</taxon>
        <taxon>Colletotrichum destructivum species complex</taxon>
    </lineage>
</organism>
<dbReference type="RefSeq" id="XP_062781614.1">
    <property type="nucleotide sequence ID" value="XM_062925563.1"/>
</dbReference>
<evidence type="ECO:0000256" key="1">
    <source>
        <dbReference type="SAM" id="SignalP"/>
    </source>
</evidence>
<dbReference type="AlphaFoldDB" id="A0AAX4IN36"/>
<dbReference type="GeneID" id="87945907"/>